<reference evidence="1" key="1">
    <citation type="submission" date="2016-05" db="EMBL/GenBank/DDBJ databases">
        <authorList>
            <person name="Lavstsen T."/>
            <person name="Jespersen J.S."/>
        </authorList>
    </citation>
    <scope>NUCLEOTIDE SEQUENCE</scope>
    <source>
        <tissue evidence="1">Brain</tissue>
    </source>
</reference>
<proteinExistence type="predicted"/>
<reference evidence="1" key="2">
    <citation type="submission" date="2016-06" db="EMBL/GenBank/DDBJ databases">
        <title>The genome of a short-lived fish provides insights into sex chromosome evolution and the genetic control of aging.</title>
        <authorList>
            <person name="Reichwald K."/>
            <person name="Felder M."/>
            <person name="Petzold A."/>
            <person name="Koch P."/>
            <person name="Groth M."/>
            <person name="Platzer M."/>
        </authorList>
    </citation>
    <scope>NUCLEOTIDE SEQUENCE</scope>
    <source>
        <tissue evidence="1">Brain</tissue>
    </source>
</reference>
<sequence>ETLGLTRDTLEGFHLQADGGGFLGGAGVELLPS</sequence>
<protein>
    <submittedName>
        <fullName evidence="1">Uncharacterized protein</fullName>
    </submittedName>
</protein>
<feature type="non-terminal residue" evidence="1">
    <location>
        <position position="33"/>
    </location>
</feature>
<accession>A0A1A8GP52</accession>
<dbReference type="AlphaFoldDB" id="A0A1A8GP52"/>
<organism evidence="1">
    <name type="scientific">Nothobranchius korthausae</name>
    <dbReference type="NCBI Taxonomy" id="1143690"/>
    <lineage>
        <taxon>Eukaryota</taxon>
        <taxon>Metazoa</taxon>
        <taxon>Chordata</taxon>
        <taxon>Craniata</taxon>
        <taxon>Vertebrata</taxon>
        <taxon>Euteleostomi</taxon>
        <taxon>Actinopterygii</taxon>
        <taxon>Neopterygii</taxon>
        <taxon>Teleostei</taxon>
        <taxon>Neoteleostei</taxon>
        <taxon>Acanthomorphata</taxon>
        <taxon>Ovalentaria</taxon>
        <taxon>Atherinomorphae</taxon>
        <taxon>Cyprinodontiformes</taxon>
        <taxon>Nothobranchiidae</taxon>
        <taxon>Nothobranchius</taxon>
    </lineage>
</organism>
<evidence type="ECO:0000313" key="1">
    <source>
        <dbReference type="EMBL" id="SBQ72788.1"/>
    </source>
</evidence>
<feature type="non-terminal residue" evidence="1">
    <location>
        <position position="1"/>
    </location>
</feature>
<gene>
    <name evidence="1" type="primary">Nfu_g_1_007330</name>
</gene>
<dbReference type="EMBL" id="HAEC01004711">
    <property type="protein sequence ID" value="SBQ72788.1"/>
    <property type="molecule type" value="Transcribed_RNA"/>
</dbReference>
<name>A0A1A8GP52_9TELE</name>